<keyword evidence="3" id="KW-1185">Reference proteome</keyword>
<proteinExistence type="predicted"/>
<evidence type="ECO:0000313" key="3">
    <source>
        <dbReference type="Proteomes" id="UP000008672"/>
    </source>
</evidence>
<reference evidence="2" key="2">
    <citation type="submission" date="2025-08" db="UniProtKB">
        <authorList>
            <consortium name="Ensembl"/>
        </authorList>
    </citation>
    <scope>IDENTIFICATION</scope>
</reference>
<dbReference type="EMBL" id="AFYH01115698">
    <property type="status" value="NOT_ANNOTATED_CDS"/>
    <property type="molecule type" value="Genomic_DNA"/>
</dbReference>
<reference evidence="2" key="3">
    <citation type="submission" date="2025-09" db="UniProtKB">
        <authorList>
            <consortium name="Ensembl"/>
        </authorList>
    </citation>
    <scope>IDENTIFICATION</scope>
</reference>
<organism evidence="2 3">
    <name type="scientific">Latimeria chalumnae</name>
    <name type="common">Coelacanth</name>
    <dbReference type="NCBI Taxonomy" id="7897"/>
    <lineage>
        <taxon>Eukaryota</taxon>
        <taxon>Metazoa</taxon>
        <taxon>Chordata</taxon>
        <taxon>Craniata</taxon>
        <taxon>Vertebrata</taxon>
        <taxon>Euteleostomi</taxon>
        <taxon>Coelacanthiformes</taxon>
        <taxon>Coelacanthidae</taxon>
        <taxon>Latimeria</taxon>
    </lineage>
</organism>
<dbReference type="Pfam" id="PF00078">
    <property type="entry name" value="RVT_1"/>
    <property type="match status" value="1"/>
</dbReference>
<dbReference type="PROSITE" id="PS50878">
    <property type="entry name" value="RT_POL"/>
    <property type="match status" value="1"/>
</dbReference>
<protein>
    <recommendedName>
        <fullName evidence="1">Reverse transcriptase domain-containing protein</fullName>
    </recommendedName>
</protein>
<accession>M3XL94</accession>
<dbReference type="OMA" id="PINMTEN"/>
<dbReference type="PANTHER" id="PTHR31635">
    <property type="entry name" value="REVERSE TRANSCRIPTASE DOMAIN-CONTAINING PROTEIN-RELATED"/>
    <property type="match status" value="1"/>
</dbReference>
<dbReference type="InterPro" id="IPR043502">
    <property type="entry name" value="DNA/RNA_pol_sf"/>
</dbReference>
<dbReference type="AlphaFoldDB" id="M3XL94"/>
<evidence type="ECO:0000259" key="1">
    <source>
        <dbReference type="PROSITE" id="PS50878"/>
    </source>
</evidence>
<dbReference type="HOGENOM" id="CLU_582118_0_0_1"/>
<dbReference type="Proteomes" id="UP000008672">
    <property type="component" value="Unassembled WGS sequence"/>
</dbReference>
<name>M3XL94_LATCH</name>
<dbReference type="Ensembl" id="ENSLACT00000026313.1">
    <property type="protein sequence ID" value="ENSLACP00000023500.1"/>
    <property type="gene ID" value="ENSLACG00000022376.1"/>
</dbReference>
<dbReference type="SUPFAM" id="SSF56672">
    <property type="entry name" value="DNA/RNA polymerases"/>
    <property type="match status" value="1"/>
</dbReference>
<dbReference type="PANTHER" id="PTHR31635:SF196">
    <property type="entry name" value="REVERSE TRANSCRIPTASE DOMAIN-CONTAINING PROTEIN-RELATED"/>
    <property type="match status" value="1"/>
</dbReference>
<dbReference type="STRING" id="7897.ENSLACP00000023500"/>
<dbReference type="InParanoid" id="M3XL94"/>
<dbReference type="GeneTree" id="ENSGT00940000163630"/>
<reference evidence="3" key="1">
    <citation type="submission" date="2011-08" db="EMBL/GenBank/DDBJ databases">
        <title>The draft genome of Latimeria chalumnae.</title>
        <authorList>
            <person name="Di Palma F."/>
            <person name="Alfoldi J."/>
            <person name="Johnson J."/>
            <person name="Berlin A."/>
            <person name="Gnerre S."/>
            <person name="Jaffe D."/>
            <person name="MacCallum I."/>
            <person name="Young S."/>
            <person name="Walker B.J."/>
            <person name="Lander E."/>
            <person name="Lindblad-Toh K."/>
        </authorList>
    </citation>
    <scope>NUCLEOTIDE SEQUENCE [LARGE SCALE GENOMIC DNA]</scope>
    <source>
        <strain evidence="3">Wild caught</strain>
    </source>
</reference>
<evidence type="ECO:0000313" key="2">
    <source>
        <dbReference type="Ensembl" id="ENSLACP00000023500.1"/>
    </source>
</evidence>
<dbReference type="eggNOG" id="KOG1075">
    <property type="taxonomic scope" value="Eukaryota"/>
</dbReference>
<sequence>MSHFGLGHPFLAWVDTIYHLPSAAVLTNGLISSQFPLGQGTRQGCPLSPLLFVLILEPLAEAIRSEPAIKSICVGGRQHKILLYADDILLTIEDPGVSVPPLMSLVDSFSRISGYRINRAKSEALLLSSYCPGTCLAGWDFRWSLSGIKYLGIMVHKSPHKMLQLNFDPLFREWEIDVQRWSSLHLSLSGKINAIKMNLAPRVNYLSTMIPLWIPPATFVWFQRLVKRFLWDGKSPKLAEKKLYPCLTRGGLNLPHFFKYFLAFQLKQLAHWYVPQVDAPIWRSIEQEMVGVPLGGVLVSKLPVPLRDHPTISASFWVWREVARILCCHPNAHPLASLWNNSKILVGGRPLLWREWIAAGVLCIKDLFDGEVLCSFGQLRERFALPSKQFWRFLQLRSAVQSLLRKYPEAVHSHSLLGTFQLGFRSGHLASRLYKCLIDPGMEVSLPSQSAWERELECSFSSQDWQVMWN</sequence>
<dbReference type="InterPro" id="IPR000477">
    <property type="entry name" value="RT_dom"/>
</dbReference>
<feature type="domain" description="Reverse transcriptase" evidence="1">
    <location>
        <begin position="1"/>
        <end position="155"/>
    </location>
</feature>